<gene>
    <name evidence="1" type="ORF">CR162_11320</name>
</gene>
<organism evidence="1 2">
    <name type="scientific">Teichococcus rhizosphaerae</name>
    <dbReference type="NCBI Taxonomy" id="1335062"/>
    <lineage>
        <taxon>Bacteria</taxon>
        <taxon>Pseudomonadati</taxon>
        <taxon>Pseudomonadota</taxon>
        <taxon>Alphaproteobacteria</taxon>
        <taxon>Acetobacterales</taxon>
        <taxon>Roseomonadaceae</taxon>
        <taxon>Roseomonas</taxon>
    </lineage>
</organism>
<dbReference type="AlphaFoldDB" id="A0A2C6Y1S2"/>
<reference evidence="1 2" key="1">
    <citation type="submission" date="2017-10" db="EMBL/GenBank/DDBJ databases">
        <authorList>
            <person name="Banno H."/>
            <person name="Chua N.-H."/>
        </authorList>
    </citation>
    <scope>NUCLEOTIDE SEQUENCE [LARGE SCALE GENOMIC DNA]</scope>
    <source>
        <strain evidence="1 2">YW11</strain>
    </source>
</reference>
<protein>
    <submittedName>
        <fullName evidence="1">Uncharacterized protein</fullName>
    </submittedName>
</protein>
<dbReference type="OrthoDB" id="7283991at2"/>
<accession>A0A2C6Y1S2</accession>
<sequence>MRWSLDARTPLRLLGGAAPGLASPGPASPGAVVLAEDGAPLPGRPARVERFAAPPATAHPAGCACCQPRNPVAIALDRLFLARTKGEVPWFDSIVAVARTEEGRAAIRAALEHDSVARARFRLEGQEE</sequence>
<proteinExistence type="predicted"/>
<keyword evidence="2" id="KW-1185">Reference proteome</keyword>
<name>A0A2C6Y1S2_9PROT</name>
<comment type="caution">
    <text evidence="1">The sequence shown here is derived from an EMBL/GenBank/DDBJ whole genome shotgun (WGS) entry which is preliminary data.</text>
</comment>
<evidence type="ECO:0000313" key="2">
    <source>
        <dbReference type="Proteomes" id="UP000223527"/>
    </source>
</evidence>
<dbReference type="Proteomes" id="UP000223527">
    <property type="component" value="Unassembled WGS sequence"/>
</dbReference>
<evidence type="ECO:0000313" key="1">
    <source>
        <dbReference type="EMBL" id="PHK94742.1"/>
    </source>
</evidence>
<dbReference type="EMBL" id="PDNU01000019">
    <property type="protein sequence ID" value="PHK94742.1"/>
    <property type="molecule type" value="Genomic_DNA"/>
</dbReference>